<reference evidence="6" key="1">
    <citation type="submission" date="2018-05" db="EMBL/GenBank/DDBJ databases">
        <authorList>
            <person name="Lanie J.A."/>
            <person name="Ng W.-L."/>
            <person name="Kazmierczak K.M."/>
            <person name="Andrzejewski T.M."/>
            <person name="Davidsen T.M."/>
            <person name="Wayne K.J."/>
            <person name="Tettelin H."/>
            <person name="Glass J.I."/>
            <person name="Rusch D."/>
            <person name="Podicherti R."/>
            <person name="Tsui H.-C.T."/>
            <person name="Winkler M.E."/>
        </authorList>
    </citation>
    <scope>NUCLEOTIDE SEQUENCE</scope>
</reference>
<dbReference type="PRINTS" id="PR00411">
    <property type="entry name" value="PNDRDTASEI"/>
</dbReference>
<evidence type="ECO:0000256" key="4">
    <source>
        <dbReference type="ARBA" id="ARBA00022827"/>
    </source>
</evidence>
<dbReference type="AlphaFoldDB" id="A0A382DBH5"/>
<sequence length="583" mass="64058">VTPAGMVSDFDVIVVGAGHAGVEAAHAAARLGCRVGLCTLSRETVAHMPCNPAIGGTAKGHLVREIDALGGVMGRAIDATAIQFKLLNRSRGPAVWAPRAQADKRRYGEWVRRHLEAESNITWIIGRIGAVRVVGSRVVGVDLEDGSSFPCRSVVVTTGTFLNGVIHVGEEQRSAGRAGEPASRCLGESLKALGLVWGRLKTGTPPRLHRASIDFDRFGVESGDVPPVPFSFMSGMLERPQVACHIVYTNERVHDLVRTNRDRSPLYNGQVTGIGPRYCPSLEDKVMRFPERDRHQVFLEPEGVDVPEIYVSGCSMCLPADVQEAVIQALPGLEDARMLRPGYAVEYDFIQPTELRQTLEAREVPGLYLAGQVNGTSGYEEAAGQGLVAGVNAARSVQGREAWVLGREEAYIGVLVDDLTTQGCLEPYRMFTSRAEHRLLLRIDNADLRLTAKGREVGLVDDDRWSRFEARRKRFKDNVRRVYEGRVREEGRTIPLTRMLRRPGVSLADLSSRGVVDVDDGGEVAALELASVETVVKYEGYLRRQEATVARSSRDQRRRIPGGFSYDEVPGLSREVVQRLSEV</sequence>
<dbReference type="Pfam" id="PF01134">
    <property type="entry name" value="GIDA"/>
    <property type="match status" value="1"/>
</dbReference>
<dbReference type="SUPFAM" id="SSF51905">
    <property type="entry name" value="FAD/NAD(P)-binding domain"/>
    <property type="match status" value="1"/>
</dbReference>
<comment type="similarity">
    <text evidence="2">Belongs to the MnmG family.</text>
</comment>
<dbReference type="PROSITE" id="PS01281">
    <property type="entry name" value="GIDA_2"/>
    <property type="match status" value="1"/>
</dbReference>
<protein>
    <recommendedName>
        <fullName evidence="5">tRNA uridine 5-carboxymethylaminomethyl modification enzyme C-terminal subdomain domain-containing protein</fullName>
    </recommendedName>
</protein>
<feature type="non-terminal residue" evidence="6">
    <location>
        <position position="1"/>
    </location>
</feature>
<dbReference type="SMART" id="SM01228">
    <property type="entry name" value="GIDA_assoc_3"/>
    <property type="match status" value="1"/>
</dbReference>
<dbReference type="InterPro" id="IPR049312">
    <property type="entry name" value="GIDA_C_N"/>
</dbReference>
<feature type="non-terminal residue" evidence="6">
    <location>
        <position position="583"/>
    </location>
</feature>
<gene>
    <name evidence="6" type="ORF">METZ01_LOCUS188373</name>
</gene>
<dbReference type="Gene3D" id="3.50.50.60">
    <property type="entry name" value="FAD/NAD(P)-binding domain"/>
    <property type="match status" value="2"/>
</dbReference>
<name>A0A382DBH5_9ZZZZ</name>
<dbReference type="EMBL" id="UINC01038462">
    <property type="protein sequence ID" value="SVB35519.1"/>
    <property type="molecule type" value="Genomic_DNA"/>
</dbReference>
<dbReference type="Pfam" id="PF21680">
    <property type="entry name" value="GIDA_C_1st"/>
    <property type="match status" value="1"/>
</dbReference>
<evidence type="ECO:0000256" key="1">
    <source>
        <dbReference type="ARBA" id="ARBA00001974"/>
    </source>
</evidence>
<evidence type="ECO:0000259" key="5">
    <source>
        <dbReference type="SMART" id="SM01228"/>
    </source>
</evidence>
<dbReference type="InterPro" id="IPR002218">
    <property type="entry name" value="MnmG-rel"/>
</dbReference>
<dbReference type="InterPro" id="IPR040131">
    <property type="entry name" value="MnmG_N"/>
</dbReference>
<organism evidence="6">
    <name type="scientific">marine metagenome</name>
    <dbReference type="NCBI Taxonomy" id="408172"/>
    <lineage>
        <taxon>unclassified sequences</taxon>
        <taxon>metagenomes</taxon>
        <taxon>ecological metagenomes</taxon>
    </lineage>
</organism>
<dbReference type="PANTHER" id="PTHR11806">
    <property type="entry name" value="GLUCOSE INHIBITED DIVISION PROTEIN A"/>
    <property type="match status" value="1"/>
</dbReference>
<dbReference type="GO" id="GO:0030488">
    <property type="term" value="P:tRNA methylation"/>
    <property type="evidence" value="ECO:0007669"/>
    <property type="project" value="TreeGrafter"/>
</dbReference>
<dbReference type="InterPro" id="IPR036188">
    <property type="entry name" value="FAD/NAD-bd_sf"/>
</dbReference>
<dbReference type="InterPro" id="IPR020595">
    <property type="entry name" value="MnmG-rel_CS"/>
</dbReference>
<keyword evidence="4" id="KW-0274">FAD</keyword>
<dbReference type="GO" id="GO:0005829">
    <property type="term" value="C:cytosol"/>
    <property type="evidence" value="ECO:0007669"/>
    <property type="project" value="TreeGrafter"/>
</dbReference>
<dbReference type="GO" id="GO:0050660">
    <property type="term" value="F:flavin adenine dinucleotide binding"/>
    <property type="evidence" value="ECO:0007669"/>
    <property type="project" value="InterPro"/>
</dbReference>
<dbReference type="Gene3D" id="1.10.10.1800">
    <property type="entry name" value="tRNA uridine 5-carboxymethylaminomethyl modification enzyme MnmG/GidA"/>
    <property type="match status" value="1"/>
</dbReference>
<dbReference type="GO" id="GO:0002098">
    <property type="term" value="P:tRNA wobble uridine modification"/>
    <property type="evidence" value="ECO:0007669"/>
    <property type="project" value="InterPro"/>
</dbReference>
<comment type="cofactor">
    <cofactor evidence="1">
        <name>FAD</name>
        <dbReference type="ChEBI" id="CHEBI:57692"/>
    </cofactor>
</comment>
<proteinExistence type="inferred from homology"/>
<evidence type="ECO:0000256" key="2">
    <source>
        <dbReference type="ARBA" id="ARBA00007653"/>
    </source>
</evidence>
<dbReference type="PANTHER" id="PTHR11806:SF0">
    <property type="entry name" value="PROTEIN MTO1 HOMOLOG, MITOCHONDRIAL"/>
    <property type="match status" value="1"/>
</dbReference>
<dbReference type="FunFam" id="3.50.50.60:FF:000002">
    <property type="entry name" value="tRNA uridine 5-carboxymethylaminomethyl modification enzyme MnmG"/>
    <property type="match status" value="1"/>
</dbReference>
<dbReference type="InterPro" id="IPR004416">
    <property type="entry name" value="MnmG"/>
</dbReference>
<evidence type="ECO:0000313" key="6">
    <source>
        <dbReference type="EMBL" id="SVB35519.1"/>
    </source>
</evidence>
<keyword evidence="3" id="KW-0285">Flavoprotein</keyword>
<evidence type="ECO:0000256" key="3">
    <source>
        <dbReference type="ARBA" id="ARBA00022630"/>
    </source>
</evidence>
<dbReference type="PROSITE" id="PS01280">
    <property type="entry name" value="GIDA_1"/>
    <property type="match status" value="1"/>
</dbReference>
<feature type="domain" description="tRNA uridine 5-carboxymethylaminomethyl modification enzyme C-terminal subdomain" evidence="5">
    <location>
        <begin position="536"/>
        <end position="583"/>
    </location>
</feature>
<accession>A0A382DBH5</accession>
<dbReference type="NCBIfam" id="TIGR00136">
    <property type="entry name" value="mnmG_gidA"/>
    <property type="match status" value="1"/>
</dbReference>
<dbReference type="HAMAP" id="MF_00129">
    <property type="entry name" value="MnmG_GidA"/>
    <property type="match status" value="1"/>
</dbReference>
<dbReference type="InterPro" id="IPR047001">
    <property type="entry name" value="MnmG_C_subdom"/>
</dbReference>